<accession>A0ABD7SSS9</accession>
<evidence type="ECO:0000313" key="3">
    <source>
        <dbReference type="Proteomes" id="UP000323819"/>
    </source>
</evidence>
<proteinExistence type="predicted"/>
<feature type="transmembrane region" description="Helical" evidence="1">
    <location>
        <begin position="41"/>
        <end position="58"/>
    </location>
</feature>
<comment type="caution">
    <text evidence="2">The sequence shown here is derived from an EMBL/GenBank/DDBJ whole genome shotgun (WGS) entry which is preliminary data.</text>
</comment>
<evidence type="ECO:0000256" key="1">
    <source>
        <dbReference type="SAM" id="Phobius"/>
    </source>
</evidence>
<dbReference type="AlphaFoldDB" id="A0ABD7SSS9"/>
<keyword evidence="1" id="KW-0812">Transmembrane</keyword>
<dbReference type="EMBL" id="VSIJ01000005">
    <property type="protein sequence ID" value="TXX67180.1"/>
    <property type="molecule type" value="Genomic_DNA"/>
</dbReference>
<keyword evidence="1" id="KW-1133">Transmembrane helix</keyword>
<organism evidence="2 3">
    <name type="scientific">Vibrio cholerae</name>
    <dbReference type="NCBI Taxonomy" id="666"/>
    <lineage>
        <taxon>Bacteria</taxon>
        <taxon>Pseudomonadati</taxon>
        <taxon>Pseudomonadota</taxon>
        <taxon>Gammaproteobacteria</taxon>
        <taxon>Vibrionales</taxon>
        <taxon>Vibrionaceae</taxon>
        <taxon>Vibrio</taxon>
    </lineage>
</organism>
<sequence length="112" mass="12342">MVGNELFIKNSKSLSIMSGLSCLSSLVILCLLGFTNVEFGGFSWPLIIVLIVLGLFSLKQAALFWKDNCLKAYNSNNNAVVSVFYSFTAMHVMPVAGFFFSAFVIYHLKLTA</sequence>
<reference evidence="2 3" key="1">
    <citation type="submission" date="2019-06" db="EMBL/GenBank/DDBJ databases">
        <title>Vibrio cholerae phylogeny based on whole-genome sequencing reveals genetic diversity and population strucutre.</title>
        <authorList>
            <person name="Zhiqiu Y."/>
            <person name="Bin L."/>
            <person name="Lingyan J."/>
        </authorList>
    </citation>
    <scope>NUCLEOTIDE SEQUENCE [LARGE SCALE GENOMIC DNA]</scope>
    <source>
        <strain evidence="2 3">N2814</strain>
    </source>
</reference>
<dbReference type="Proteomes" id="UP000323819">
    <property type="component" value="Unassembled WGS sequence"/>
</dbReference>
<feature type="transmembrane region" description="Helical" evidence="1">
    <location>
        <begin position="14"/>
        <end position="35"/>
    </location>
</feature>
<dbReference type="RefSeq" id="WP_148521299.1">
    <property type="nucleotide sequence ID" value="NZ_JAILXN010000001.1"/>
</dbReference>
<keyword evidence="1" id="KW-0472">Membrane</keyword>
<protein>
    <submittedName>
        <fullName evidence="2">Uncharacterized protein</fullName>
    </submittedName>
</protein>
<feature type="transmembrane region" description="Helical" evidence="1">
    <location>
        <begin position="79"/>
        <end position="106"/>
    </location>
</feature>
<gene>
    <name evidence="2" type="ORF">FXF03_01015</name>
</gene>
<evidence type="ECO:0000313" key="2">
    <source>
        <dbReference type="EMBL" id="TXX67180.1"/>
    </source>
</evidence>
<name>A0ABD7SSS9_VIBCL</name>